<evidence type="ECO:0000256" key="2">
    <source>
        <dbReference type="ARBA" id="ARBA00022840"/>
    </source>
</evidence>
<keyword evidence="4" id="KW-0808">Transferase</keyword>
<dbReference type="RefSeq" id="WP_039334583.1">
    <property type="nucleotide sequence ID" value="NZ_JTJJ01000087.1"/>
</dbReference>
<dbReference type="PANTHER" id="PTHR10256:SF0">
    <property type="entry name" value="INACTIVE SELENIDE, WATER DIKINASE-LIKE PROTEIN-RELATED"/>
    <property type="match status" value="1"/>
</dbReference>
<organism evidence="4 5">
    <name type="scientific">Pantoea rodasii</name>
    <dbReference type="NCBI Taxonomy" id="1076549"/>
    <lineage>
        <taxon>Bacteria</taxon>
        <taxon>Pseudomonadati</taxon>
        <taxon>Pseudomonadota</taxon>
        <taxon>Gammaproteobacteria</taxon>
        <taxon>Enterobacterales</taxon>
        <taxon>Erwiniaceae</taxon>
        <taxon>Pantoea</taxon>
    </lineage>
</organism>
<evidence type="ECO:0000256" key="1">
    <source>
        <dbReference type="ARBA" id="ARBA00022741"/>
    </source>
</evidence>
<dbReference type="SUPFAM" id="SSF56042">
    <property type="entry name" value="PurM C-terminal domain-like"/>
    <property type="match status" value="1"/>
</dbReference>
<dbReference type="AlphaFoldDB" id="A0A0B1R3P3"/>
<dbReference type="Pfam" id="PF02769">
    <property type="entry name" value="AIRS_C"/>
    <property type="match status" value="1"/>
</dbReference>
<dbReference type="EMBL" id="JTJJ01000087">
    <property type="protein sequence ID" value="KHJ66301.1"/>
    <property type="molecule type" value="Genomic_DNA"/>
</dbReference>
<dbReference type="GO" id="GO:0004756">
    <property type="term" value="F:selenide, water dikinase activity"/>
    <property type="evidence" value="ECO:0007669"/>
    <property type="project" value="UniProtKB-EC"/>
</dbReference>
<protein>
    <submittedName>
        <fullName evidence="4">Selenophosphate synthetase</fullName>
        <ecNumber evidence="4">2.7.9.3</ecNumber>
    </submittedName>
</protein>
<dbReference type="GO" id="GO:0016260">
    <property type="term" value="P:selenocysteine biosynthetic process"/>
    <property type="evidence" value="ECO:0007669"/>
    <property type="project" value="TreeGrafter"/>
</dbReference>
<dbReference type="EC" id="2.7.9.3" evidence="4"/>
<evidence type="ECO:0000313" key="4">
    <source>
        <dbReference type="EMBL" id="KHJ66301.1"/>
    </source>
</evidence>
<dbReference type="GO" id="GO:0005737">
    <property type="term" value="C:cytoplasm"/>
    <property type="evidence" value="ECO:0007669"/>
    <property type="project" value="TreeGrafter"/>
</dbReference>
<reference evidence="4 5" key="1">
    <citation type="submission" date="2014-11" db="EMBL/GenBank/DDBJ databases">
        <title>Genome sequencing of Pantoea rodasii ND03.</title>
        <authorList>
            <person name="Muhamad Yunos N.Y."/>
            <person name="Chan K.-G."/>
        </authorList>
    </citation>
    <scope>NUCLEOTIDE SEQUENCE [LARGE SCALE GENOMIC DNA]</scope>
    <source>
        <strain evidence="4 5">ND03</strain>
    </source>
</reference>
<proteinExistence type="predicted"/>
<name>A0A0B1R3P3_9GAMM</name>
<feature type="non-terminal residue" evidence="4">
    <location>
        <position position="1"/>
    </location>
</feature>
<dbReference type="PANTHER" id="PTHR10256">
    <property type="entry name" value="SELENIDE, WATER DIKINASE"/>
    <property type="match status" value="1"/>
</dbReference>
<dbReference type="GO" id="GO:0005524">
    <property type="term" value="F:ATP binding"/>
    <property type="evidence" value="ECO:0007669"/>
    <property type="project" value="UniProtKB-KW"/>
</dbReference>
<comment type="caution">
    <text evidence="4">The sequence shown here is derived from an EMBL/GenBank/DDBJ whole genome shotgun (WGS) entry which is preliminary data.</text>
</comment>
<dbReference type="Gene3D" id="3.90.650.10">
    <property type="entry name" value="PurM-like C-terminal domain"/>
    <property type="match status" value="1"/>
</dbReference>
<feature type="domain" description="PurM-like C-terminal" evidence="3">
    <location>
        <begin position="2"/>
        <end position="164"/>
    </location>
</feature>
<keyword evidence="1" id="KW-0547">Nucleotide-binding</keyword>
<evidence type="ECO:0000313" key="5">
    <source>
        <dbReference type="Proteomes" id="UP000030853"/>
    </source>
</evidence>
<dbReference type="Proteomes" id="UP000030853">
    <property type="component" value="Unassembled WGS sequence"/>
</dbReference>
<evidence type="ECO:0000259" key="3">
    <source>
        <dbReference type="Pfam" id="PF02769"/>
    </source>
</evidence>
<accession>A0A0B1R3P3</accession>
<gene>
    <name evidence="4" type="ORF">QU24_19735</name>
</gene>
<keyword evidence="2" id="KW-0067">ATP-binding</keyword>
<dbReference type="NCBIfam" id="TIGR00476">
    <property type="entry name" value="selD"/>
    <property type="match status" value="1"/>
</dbReference>
<dbReference type="FunFam" id="3.90.650.10:FF:000004">
    <property type="entry name" value="Selenide, water dikinase"/>
    <property type="match status" value="1"/>
</dbReference>
<dbReference type="InterPro" id="IPR036676">
    <property type="entry name" value="PurM-like_C_sf"/>
</dbReference>
<sequence>FLTKPLGIGILTTAEKKGLLRPEHQTLAAEVMCQLNSAGAEFAKLAGVSAMTDVTGFGLLGHLNEICQGSGLRAEVVVAQVPRLPGVDDYIVLGAVPGGTERNFASYGAHISPMDQATRALLCDPQTSGGLLVAVQPSEVDAFQRCAALAGVQATAIGALFAADHAHPLITVVN</sequence>
<dbReference type="InterPro" id="IPR010918">
    <property type="entry name" value="PurM-like_C_dom"/>
</dbReference>
<dbReference type="InterPro" id="IPR004536">
    <property type="entry name" value="SPS/SelD"/>
</dbReference>